<accession>A0A9P7JM84</accession>
<evidence type="ECO:0000313" key="2">
    <source>
        <dbReference type="Proteomes" id="UP000823399"/>
    </source>
</evidence>
<name>A0A9P7JM84_9AGAM</name>
<sequence>MTIISAPTMYYTTIPLVSERPNIRRWDASNCVIGCVQTPEEVGLIVQNLRAYARWGFRGRCSRLLGNTLALHLWRFRLGRLWSLWRSGCQRSGSSVWFSVVCVSELPRFQEHNLVASHHSNFGVQRRNGNVAVMTIRLPGCWYCQYSGSRNNDEAFFRGCWGQSITSSHFSFHPPQTGYPRDTGKTFNMERGIFCLSPFIGEHVHDLLIDLLAIHMIRSKDSATIISYHPVLHDCTTAERLHQVMARAGGSVYWNKIFKASEDPTFFFLAILWYALYVWDEAFEVLYNRIKNVEVILNGHDFTAMFDLNYILVKTSNVCDKLSASFSLSVYLMSSNDQGRKLCGLKDTPKASIYLPLSLLPPPGSCERDPRYHTAKSGPGPWAFAIIVT</sequence>
<organism evidence="1 2">
    <name type="scientific">Suillus discolor</name>
    <dbReference type="NCBI Taxonomy" id="1912936"/>
    <lineage>
        <taxon>Eukaryota</taxon>
        <taxon>Fungi</taxon>
        <taxon>Dikarya</taxon>
        <taxon>Basidiomycota</taxon>
        <taxon>Agaricomycotina</taxon>
        <taxon>Agaricomycetes</taxon>
        <taxon>Agaricomycetidae</taxon>
        <taxon>Boletales</taxon>
        <taxon>Suillineae</taxon>
        <taxon>Suillaceae</taxon>
        <taxon>Suillus</taxon>
    </lineage>
</organism>
<keyword evidence="2" id="KW-1185">Reference proteome</keyword>
<gene>
    <name evidence="1" type="ORF">F5147DRAFT_790609</name>
</gene>
<evidence type="ECO:0000313" key="1">
    <source>
        <dbReference type="EMBL" id="KAG2087613.1"/>
    </source>
</evidence>
<proteinExistence type="predicted"/>
<protein>
    <submittedName>
        <fullName evidence="1">Uncharacterized protein</fullName>
    </submittedName>
</protein>
<dbReference type="RefSeq" id="XP_041285268.1">
    <property type="nucleotide sequence ID" value="XM_041443045.1"/>
</dbReference>
<dbReference type="AlphaFoldDB" id="A0A9P7JM84"/>
<dbReference type="Proteomes" id="UP000823399">
    <property type="component" value="Unassembled WGS sequence"/>
</dbReference>
<reference evidence="1" key="1">
    <citation type="journal article" date="2020" name="New Phytol.">
        <title>Comparative genomics reveals dynamic genome evolution in host specialist ectomycorrhizal fungi.</title>
        <authorList>
            <person name="Lofgren L.A."/>
            <person name="Nguyen N.H."/>
            <person name="Vilgalys R."/>
            <person name="Ruytinx J."/>
            <person name="Liao H.L."/>
            <person name="Branco S."/>
            <person name="Kuo A."/>
            <person name="LaButti K."/>
            <person name="Lipzen A."/>
            <person name="Andreopoulos W."/>
            <person name="Pangilinan J."/>
            <person name="Riley R."/>
            <person name="Hundley H."/>
            <person name="Na H."/>
            <person name="Barry K."/>
            <person name="Grigoriev I.V."/>
            <person name="Stajich J.E."/>
            <person name="Kennedy P.G."/>
        </authorList>
    </citation>
    <scope>NUCLEOTIDE SEQUENCE</scope>
    <source>
        <strain evidence="1">FC423</strain>
    </source>
</reference>
<comment type="caution">
    <text evidence="1">The sequence shown here is derived from an EMBL/GenBank/DDBJ whole genome shotgun (WGS) entry which is preliminary data.</text>
</comment>
<dbReference type="EMBL" id="JABBWM010000130">
    <property type="protein sequence ID" value="KAG2087613.1"/>
    <property type="molecule type" value="Genomic_DNA"/>
</dbReference>
<dbReference type="OrthoDB" id="3231000at2759"/>
<dbReference type="GeneID" id="64705304"/>